<dbReference type="GO" id="GO:0003700">
    <property type="term" value="F:DNA-binding transcription factor activity"/>
    <property type="evidence" value="ECO:0007669"/>
    <property type="project" value="InterPro"/>
</dbReference>
<dbReference type="PANTHER" id="PTHR43280:SF30">
    <property type="entry name" value="MMSAB OPERON REGULATORY PROTEIN"/>
    <property type="match status" value="1"/>
</dbReference>
<dbReference type="PANTHER" id="PTHR43280">
    <property type="entry name" value="ARAC-FAMILY TRANSCRIPTIONAL REGULATOR"/>
    <property type="match status" value="1"/>
</dbReference>
<organism evidence="5 6">
    <name type="scientific">Paenibacillus soyae</name>
    <dbReference type="NCBI Taxonomy" id="2969249"/>
    <lineage>
        <taxon>Bacteria</taxon>
        <taxon>Bacillati</taxon>
        <taxon>Bacillota</taxon>
        <taxon>Bacilli</taxon>
        <taxon>Bacillales</taxon>
        <taxon>Paenibacillaceae</taxon>
        <taxon>Paenibacillus</taxon>
    </lineage>
</organism>
<dbReference type="RefSeq" id="WP_257446137.1">
    <property type="nucleotide sequence ID" value="NZ_JANIPJ010000008.1"/>
</dbReference>
<dbReference type="InterPro" id="IPR003313">
    <property type="entry name" value="AraC-bd"/>
</dbReference>
<dbReference type="PRINTS" id="PR00032">
    <property type="entry name" value="HTHARAC"/>
</dbReference>
<evidence type="ECO:0000313" key="5">
    <source>
        <dbReference type="EMBL" id="MCR2804794.1"/>
    </source>
</evidence>
<dbReference type="InterPro" id="IPR020449">
    <property type="entry name" value="Tscrpt_reg_AraC-type_HTH"/>
</dbReference>
<dbReference type="PROSITE" id="PS00041">
    <property type="entry name" value="HTH_ARAC_FAMILY_1"/>
    <property type="match status" value="1"/>
</dbReference>
<dbReference type="SUPFAM" id="SSF46689">
    <property type="entry name" value="Homeodomain-like"/>
    <property type="match status" value="2"/>
</dbReference>
<evidence type="ECO:0000256" key="1">
    <source>
        <dbReference type="ARBA" id="ARBA00023015"/>
    </source>
</evidence>
<protein>
    <submittedName>
        <fullName evidence="5">AraC family transcriptional regulator</fullName>
    </submittedName>
</protein>
<dbReference type="SUPFAM" id="SSF51215">
    <property type="entry name" value="Regulatory protein AraC"/>
    <property type="match status" value="1"/>
</dbReference>
<dbReference type="Pfam" id="PF12833">
    <property type="entry name" value="HTH_18"/>
    <property type="match status" value="1"/>
</dbReference>
<dbReference type="Gene3D" id="1.10.10.60">
    <property type="entry name" value="Homeodomain-like"/>
    <property type="match status" value="2"/>
</dbReference>
<dbReference type="Proteomes" id="UP001141950">
    <property type="component" value="Unassembled WGS sequence"/>
</dbReference>
<dbReference type="GO" id="GO:0043565">
    <property type="term" value="F:sequence-specific DNA binding"/>
    <property type="evidence" value="ECO:0007669"/>
    <property type="project" value="InterPro"/>
</dbReference>
<dbReference type="InterPro" id="IPR037923">
    <property type="entry name" value="HTH-like"/>
</dbReference>
<dbReference type="InterPro" id="IPR018060">
    <property type="entry name" value="HTH_AraC"/>
</dbReference>
<gene>
    <name evidence="5" type="ORF">NQZ67_12975</name>
</gene>
<reference evidence="5" key="1">
    <citation type="submission" date="2022-08" db="EMBL/GenBank/DDBJ databases">
        <title>The genomic sequence of strain Paenibacillus sp. SCIV0701.</title>
        <authorList>
            <person name="Zhao H."/>
        </authorList>
    </citation>
    <scope>NUCLEOTIDE SEQUENCE</scope>
    <source>
        <strain evidence="5">SCIV0701</strain>
    </source>
</reference>
<feature type="domain" description="HTH araC/xylS-type" evidence="4">
    <location>
        <begin position="187"/>
        <end position="285"/>
    </location>
</feature>
<comment type="caution">
    <text evidence="5">The sequence shown here is derived from an EMBL/GenBank/DDBJ whole genome shotgun (WGS) entry which is preliminary data.</text>
</comment>
<dbReference type="InterPro" id="IPR018062">
    <property type="entry name" value="HTH_AraC-typ_CS"/>
</dbReference>
<keyword evidence="2" id="KW-0238">DNA-binding</keyword>
<keyword evidence="3" id="KW-0804">Transcription</keyword>
<dbReference type="PROSITE" id="PS01124">
    <property type="entry name" value="HTH_ARAC_FAMILY_2"/>
    <property type="match status" value="1"/>
</dbReference>
<dbReference type="InterPro" id="IPR009057">
    <property type="entry name" value="Homeodomain-like_sf"/>
</dbReference>
<dbReference type="Pfam" id="PF02311">
    <property type="entry name" value="AraC_binding"/>
    <property type="match status" value="1"/>
</dbReference>
<dbReference type="EMBL" id="JANIPJ010000008">
    <property type="protein sequence ID" value="MCR2804794.1"/>
    <property type="molecule type" value="Genomic_DNA"/>
</dbReference>
<evidence type="ECO:0000256" key="3">
    <source>
        <dbReference type="ARBA" id="ARBA00023163"/>
    </source>
</evidence>
<proteinExistence type="predicted"/>
<dbReference type="AlphaFoldDB" id="A0A9X2MRE3"/>
<keyword evidence="6" id="KW-1185">Reference proteome</keyword>
<dbReference type="SMART" id="SM00342">
    <property type="entry name" value="HTH_ARAC"/>
    <property type="match status" value="1"/>
</dbReference>
<keyword evidence="1" id="KW-0805">Transcription regulation</keyword>
<name>A0A9X2MRE3_9BACL</name>
<evidence type="ECO:0000256" key="2">
    <source>
        <dbReference type="ARBA" id="ARBA00023125"/>
    </source>
</evidence>
<evidence type="ECO:0000259" key="4">
    <source>
        <dbReference type="PROSITE" id="PS01124"/>
    </source>
</evidence>
<evidence type="ECO:0000313" key="6">
    <source>
        <dbReference type="Proteomes" id="UP001141950"/>
    </source>
</evidence>
<accession>A0A9X2MRE3</accession>
<sequence length="291" mass="34295">MKMLEFIIPPLPQFVTVGHSWWKQGQAHFRRSWSLYDLIIVTNGTLYMTEDDQPYTITAGSMLLLEPGRTHFGHLPCEQNTETYYVHFSHPVPPRELNSGGFEWMESLQQPTDDDHNPRSHAMYLPKHTEVVLPPLLPILDRMVEIRNHIFIRNALELHSLTAQLLLELQQVIYQTRPMSRSLELCTRMARYLENHMQEPFSSKKLEDELHYHIDYLSRCLKKHTGMTPLQYQQHIRMERAKQMLAHTMTSIQEIAYEVGYEHSSYFIRIFRSKEGITPGAYRERFLLGAK</sequence>